<reference evidence="2 3" key="1">
    <citation type="submission" date="2023-09" db="EMBL/GenBank/DDBJ databases">
        <title>Complete-Gapless Cercospora beticola genome.</title>
        <authorList>
            <person name="Wyatt N.A."/>
            <person name="Spanner R.E."/>
            <person name="Bolton M.D."/>
        </authorList>
    </citation>
    <scope>NUCLEOTIDE SEQUENCE [LARGE SCALE GENOMIC DNA]</scope>
    <source>
        <strain evidence="2">Cb09-40</strain>
    </source>
</reference>
<keyword evidence="1" id="KW-1133">Transmembrane helix</keyword>
<evidence type="ECO:0000313" key="3">
    <source>
        <dbReference type="Proteomes" id="UP001302367"/>
    </source>
</evidence>
<dbReference type="CDD" id="cd00086">
    <property type="entry name" value="homeodomain"/>
    <property type="match status" value="1"/>
</dbReference>
<evidence type="ECO:0000313" key="2">
    <source>
        <dbReference type="EMBL" id="WPB07718.1"/>
    </source>
</evidence>
<protein>
    <submittedName>
        <fullName evidence="2">Uncharacterized protein</fullName>
    </submittedName>
</protein>
<evidence type="ECO:0000256" key="1">
    <source>
        <dbReference type="SAM" id="Phobius"/>
    </source>
</evidence>
<dbReference type="InterPro" id="IPR001356">
    <property type="entry name" value="HD"/>
</dbReference>
<dbReference type="EMBL" id="CP134192">
    <property type="protein sequence ID" value="WPB07718.1"/>
    <property type="molecule type" value="Genomic_DNA"/>
</dbReference>
<proteinExistence type="predicted"/>
<keyword evidence="3" id="KW-1185">Reference proteome</keyword>
<organism evidence="2 3">
    <name type="scientific">Cercospora beticola</name>
    <name type="common">Sugarbeet leaf spot fungus</name>
    <dbReference type="NCBI Taxonomy" id="122368"/>
    <lineage>
        <taxon>Eukaryota</taxon>
        <taxon>Fungi</taxon>
        <taxon>Dikarya</taxon>
        <taxon>Ascomycota</taxon>
        <taxon>Pezizomycotina</taxon>
        <taxon>Dothideomycetes</taxon>
        <taxon>Dothideomycetidae</taxon>
        <taxon>Mycosphaerellales</taxon>
        <taxon>Mycosphaerellaceae</taxon>
        <taxon>Cercospora</taxon>
    </lineage>
</organism>
<name>A0ABZ0P740_CERBT</name>
<dbReference type="Proteomes" id="UP001302367">
    <property type="component" value="Chromosome 9"/>
</dbReference>
<accession>A0ABZ0P740</accession>
<sequence length="108" mass="11951">MSVVLAYLQIDQLMTLEVELNKNPTPTTLVREGIAQEINMTDARSEEQISVTLISCAILSLANVTGVGFLLNSTSSVPCWFRVTYGRSWAVDAERVWAFVVDVDGEVR</sequence>
<dbReference type="RefSeq" id="XP_065459610.1">
    <property type="nucleotide sequence ID" value="XM_065603538.1"/>
</dbReference>
<feature type="transmembrane region" description="Helical" evidence="1">
    <location>
        <begin position="49"/>
        <end position="71"/>
    </location>
</feature>
<dbReference type="GeneID" id="90644843"/>
<keyword evidence="1" id="KW-0812">Transmembrane</keyword>
<gene>
    <name evidence="2" type="ORF">RHO25_012380</name>
</gene>
<keyword evidence="1" id="KW-0472">Membrane</keyword>